<dbReference type="InterPro" id="IPR025724">
    <property type="entry name" value="GAG-pre-integrase_dom"/>
</dbReference>
<feature type="compositionally biased region" description="Basic residues" evidence="3">
    <location>
        <begin position="105"/>
        <end position="119"/>
    </location>
</feature>
<dbReference type="GO" id="GO:0003676">
    <property type="term" value="F:nucleic acid binding"/>
    <property type="evidence" value="ECO:0007669"/>
    <property type="project" value="InterPro"/>
</dbReference>
<dbReference type="AlphaFoldDB" id="A0A438BUX1"/>
<dbReference type="Proteomes" id="UP000288805">
    <property type="component" value="Unassembled WGS sequence"/>
</dbReference>
<comment type="caution">
    <text evidence="6">The sequence shown here is derived from an EMBL/GenBank/DDBJ whole genome shotgun (WGS) entry which is preliminary data.</text>
</comment>
<evidence type="ECO:0000256" key="3">
    <source>
        <dbReference type="SAM" id="MobiDB-lite"/>
    </source>
</evidence>
<dbReference type="EMBL" id="QGNW01002611">
    <property type="protein sequence ID" value="RVW14759.1"/>
    <property type="molecule type" value="Genomic_DNA"/>
</dbReference>
<dbReference type="GO" id="GO:0008270">
    <property type="term" value="F:zinc ion binding"/>
    <property type="evidence" value="ECO:0007669"/>
    <property type="project" value="InterPro"/>
</dbReference>
<dbReference type="InterPro" id="IPR039537">
    <property type="entry name" value="Retrotran_Ty1/copia-like"/>
</dbReference>
<keyword evidence="1" id="KW-0479">Metal-binding</keyword>
<evidence type="ECO:0000313" key="7">
    <source>
        <dbReference type="Proteomes" id="UP000288805"/>
    </source>
</evidence>
<dbReference type="GO" id="GO:0016787">
    <property type="term" value="F:hydrolase activity"/>
    <property type="evidence" value="ECO:0007669"/>
    <property type="project" value="UniProtKB-KW"/>
</dbReference>
<protein>
    <submittedName>
        <fullName evidence="6">Retrovirus-related Pol polyprotein from transposon TNT 1-94</fullName>
    </submittedName>
</protein>
<feature type="domain" description="Reverse transcriptase Ty1/copia-type" evidence="4">
    <location>
        <begin position="345"/>
        <end position="446"/>
    </location>
</feature>
<dbReference type="PANTHER" id="PTHR42648">
    <property type="entry name" value="TRANSPOSASE, PUTATIVE-RELATED"/>
    <property type="match status" value="1"/>
</dbReference>
<evidence type="ECO:0000256" key="1">
    <source>
        <dbReference type="ARBA" id="ARBA00022723"/>
    </source>
</evidence>
<keyword evidence="2" id="KW-0378">Hydrolase</keyword>
<dbReference type="InterPro" id="IPR036875">
    <property type="entry name" value="Znf_CCHC_sf"/>
</dbReference>
<dbReference type="InterPro" id="IPR013103">
    <property type="entry name" value="RVT_2"/>
</dbReference>
<evidence type="ECO:0000259" key="4">
    <source>
        <dbReference type="Pfam" id="PF07727"/>
    </source>
</evidence>
<dbReference type="Pfam" id="PF07727">
    <property type="entry name" value="RVT_2"/>
    <property type="match status" value="1"/>
</dbReference>
<reference evidence="6 7" key="1">
    <citation type="journal article" date="2018" name="PLoS Genet.">
        <title>Population sequencing reveals clonal diversity and ancestral inbreeding in the grapevine cultivar Chardonnay.</title>
        <authorList>
            <person name="Roach M.J."/>
            <person name="Johnson D.L."/>
            <person name="Bohlmann J."/>
            <person name="van Vuuren H.J."/>
            <person name="Jones S.J."/>
            <person name="Pretorius I.S."/>
            <person name="Schmidt S.A."/>
            <person name="Borneman A.R."/>
        </authorList>
    </citation>
    <scope>NUCLEOTIDE SEQUENCE [LARGE SCALE GENOMIC DNA]</scope>
    <source>
        <strain evidence="7">cv. Chardonnay</strain>
        <tissue evidence="6">Leaf</tissue>
    </source>
</reference>
<dbReference type="SUPFAM" id="SSF57756">
    <property type="entry name" value="Retrovirus zinc finger-like domains"/>
    <property type="match status" value="1"/>
</dbReference>
<dbReference type="PANTHER" id="PTHR42648:SF28">
    <property type="entry name" value="TRANSPOSON-ENCODED PROTEIN WITH RIBONUCLEASE H-LIKE AND RETROVIRUS ZINC FINGER-LIKE DOMAINS"/>
    <property type="match status" value="1"/>
</dbReference>
<gene>
    <name evidence="6" type="primary">POLX_949</name>
    <name evidence="6" type="ORF">CK203_091041</name>
</gene>
<evidence type="ECO:0000313" key="6">
    <source>
        <dbReference type="EMBL" id="RVW14759.1"/>
    </source>
</evidence>
<name>A0A438BUX1_VITVI</name>
<evidence type="ECO:0000259" key="5">
    <source>
        <dbReference type="Pfam" id="PF13976"/>
    </source>
</evidence>
<accession>A0A438BUX1</accession>
<feature type="region of interest" description="Disordered" evidence="3">
    <location>
        <begin position="103"/>
        <end position="130"/>
    </location>
</feature>
<evidence type="ECO:0000256" key="2">
    <source>
        <dbReference type="ARBA" id="ARBA00022801"/>
    </source>
</evidence>
<feature type="domain" description="GAG-pre-integrase" evidence="5">
    <location>
        <begin position="177"/>
        <end position="213"/>
    </location>
</feature>
<dbReference type="Pfam" id="PF13976">
    <property type="entry name" value="gag_pre-integrs"/>
    <property type="match status" value="1"/>
</dbReference>
<sequence length="588" mass="67021">MLMRMSIANNIKSTLPKCDTTKEFFKTVEERFCSADKSLAGTLMAKLTTMKFDGTRGMHEHILEMSNLAAKLKALGMNVDDMLVQEETRLKQQGHHSIHLISKGASKKWKKPKKGKMAKPPKINGPPQGIEAHERRHNSIKCRFCKKFGHVQRDCHKRRAWFEKKCSTVHVSNSICLGHISKERMKRLVKDGILPNLDFTDLDVCVDCIKGKQTKHTKKGATSGELLEIVVHTDICGPFNLPSFVDALEVYIVEVEIQLDKRVKIIRSDKGGEYYGRYDGLGQRPDPFARLLEKHGICAQYIMLESDYDIGTSKDPVSFSQAIGCSDSDKWIDAMNDELKSMDQNKVLELVELLEGYKAVSCKWVFKTKRDSKGNIERHKARLVAKGFTQKGGIDYKETFSPVSKKDSLRIIMALVAHFDLELHQMDVKTTFLNESLEEKVYMDQPKVDLGLLHTTKKFLSKNFEMKDMGEATYVIGIEIFRDRSRAPIQKGDKFSLMQCPRNEWESKQMERIPYASIVGSLMYAQTCPKPDISFAVGLAIVDTIEKPLRIYCDNSAAIFFSKNDKYSNGAKQMELKYFVVKEEVHKQ</sequence>
<proteinExistence type="predicted"/>
<organism evidence="6 7">
    <name type="scientific">Vitis vinifera</name>
    <name type="common">Grape</name>
    <dbReference type="NCBI Taxonomy" id="29760"/>
    <lineage>
        <taxon>Eukaryota</taxon>
        <taxon>Viridiplantae</taxon>
        <taxon>Streptophyta</taxon>
        <taxon>Embryophyta</taxon>
        <taxon>Tracheophyta</taxon>
        <taxon>Spermatophyta</taxon>
        <taxon>Magnoliopsida</taxon>
        <taxon>eudicotyledons</taxon>
        <taxon>Gunneridae</taxon>
        <taxon>Pentapetalae</taxon>
        <taxon>rosids</taxon>
        <taxon>Vitales</taxon>
        <taxon>Vitaceae</taxon>
        <taxon>Viteae</taxon>
        <taxon>Vitis</taxon>
    </lineage>
</organism>